<feature type="active site" evidence="2">
    <location>
        <position position="55"/>
    </location>
</feature>
<dbReference type="InterPro" id="IPR003719">
    <property type="entry name" value="Phenazine_PhzF-like"/>
</dbReference>
<dbReference type="SUPFAM" id="SSF54506">
    <property type="entry name" value="Diaminopimelate epimerase-like"/>
    <property type="match status" value="1"/>
</dbReference>
<accession>A0AB74UF02</accession>
<comment type="similarity">
    <text evidence="1">Belongs to the PhzF family.</text>
</comment>
<dbReference type="AlphaFoldDB" id="A0AB74UF02"/>
<reference evidence="3" key="1">
    <citation type="submission" date="2024-06" db="EMBL/GenBank/DDBJ databases">
        <title>Complete genome of Salinicola endophyticus HNIBRBA4755.</title>
        <authorList>
            <person name="Shin S.Y."/>
            <person name="Kang H."/>
            <person name="Song J."/>
        </authorList>
    </citation>
    <scope>NUCLEOTIDE SEQUENCE</scope>
    <source>
        <strain evidence="3">HNIBRBA4755</strain>
    </source>
</reference>
<gene>
    <name evidence="3" type="ORF">ABV408_00125</name>
</gene>
<protein>
    <submittedName>
        <fullName evidence="3">PhzF family phenazine biosynthesis protein</fullName>
    </submittedName>
</protein>
<dbReference type="PANTHER" id="PTHR13774">
    <property type="entry name" value="PHENAZINE BIOSYNTHESIS PROTEIN"/>
    <property type="match status" value="1"/>
</dbReference>
<dbReference type="NCBIfam" id="TIGR00654">
    <property type="entry name" value="PhzF_family"/>
    <property type="match status" value="1"/>
</dbReference>
<sequence length="293" mass="31313">MPASQTQGRRGYRYVLLDVFTATPFAGNPLAVFPDAAALTDTQMAQLARELNLSESVFITARRPGRLSLRIFTPSGELPFAGHPSVGTAWLAQALGWHDTDTPLILAEGVGDVPIHFAGTQAWLTTAQSLEVSEDSLSIEQAAEIVGLSREQIVARPLSASCGVPYQLIELADLDALAAVRIDSSALAHALPAASERSLYLYVRDTPQRLRTRMFTGDASLYEDPATGSAAAPLIGYLSCQSGTRTRDWQIVQGVEMGRPSHIHGRVTCAEAGQQTIQIGGEALIVGEGVLYV</sequence>
<dbReference type="PANTHER" id="PTHR13774:SF32">
    <property type="entry name" value="ANTISENSE-ENHANCING SEQUENCE 1"/>
    <property type="match status" value="1"/>
</dbReference>
<evidence type="ECO:0000256" key="2">
    <source>
        <dbReference type="PIRSR" id="PIRSR016184-1"/>
    </source>
</evidence>
<dbReference type="Gene3D" id="3.10.310.10">
    <property type="entry name" value="Diaminopimelate Epimerase, Chain A, domain 1"/>
    <property type="match status" value="2"/>
</dbReference>
<dbReference type="GO" id="GO:0005737">
    <property type="term" value="C:cytoplasm"/>
    <property type="evidence" value="ECO:0007669"/>
    <property type="project" value="TreeGrafter"/>
</dbReference>
<proteinExistence type="inferred from homology"/>
<evidence type="ECO:0000313" key="3">
    <source>
        <dbReference type="EMBL" id="XCJ79615.1"/>
    </source>
</evidence>
<dbReference type="GO" id="GO:0016853">
    <property type="term" value="F:isomerase activity"/>
    <property type="evidence" value="ECO:0007669"/>
    <property type="project" value="TreeGrafter"/>
</dbReference>
<dbReference type="PIRSF" id="PIRSF016184">
    <property type="entry name" value="PhzC_PhzF"/>
    <property type="match status" value="1"/>
</dbReference>
<dbReference type="RefSeq" id="WP_353980528.1">
    <property type="nucleotide sequence ID" value="NZ_CP159578.1"/>
</dbReference>
<evidence type="ECO:0000256" key="1">
    <source>
        <dbReference type="ARBA" id="ARBA00008270"/>
    </source>
</evidence>
<organism evidence="3">
    <name type="scientific">Salinicola endophyticus</name>
    <dbReference type="NCBI Taxonomy" id="1949083"/>
    <lineage>
        <taxon>Bacteria</taxon>
        <taxon>Pseudomonadati</taxon>
        <taxon>Pseudomonadota</taxon>
        <taxon>Gammaproteobacteria</taxon>
        <taxon>Oceanospirillales</taxon>
        <taxon>Halomonadaceae</taxon>
        <taxon>Salinicola</taxon>
    </lineage>
</organism>
<dbReference type="Pfam" id="PF02567">
    <property type="entry name" value="PhzC-PhzF"/>
    <property type="match status" value="1"/>
</dbReference>
<dbReference type="EMBL" id="CP159578">
    <property type="protein sequence ID" value="XCJ79615.1"/>
    <property type="molecule type" value="Genomic_DNA"/>
</dbReference>
<name>A0AB74UF02_9GAMM</name>